<feature type="region of interest" description="Disordered" evidence="1">
    <location>
        <begin position="1"/>
        <end position="37"/>
    </location>
</feature>
<gene>
    <name evidence="2" type="ORF">GGX14DRAFT_347354</name>
</gene>
<comment type="caution">
    <text evidence="2">The sequence shown here is derived from an EMBL/GenBank/DDBJ whole genome shotgun (WGS) entry which is preliminary data.</text>
</comment>
<evidence type="ECO:0000313" key="3">
    <source>
        <dbReference type="Proteomes" id="UP001219525"/>
    </source>
</evidence>
<evidence type="ECO:0008006" key="4">
    <source>
        <dbReference type="Google" id="ProtNLM"/>
    </source>
</evidence>
<dbReference type="SUPFAM" id="SSF53098">
    <property type="entry name" value="Ribonuclease H-like"/>
    <property type="match status" value="1"/>
</dbReference>
<dbReference type="InterPro" id="IPR036397">
    <property type="entry name" value="RNaseH_sf"/>
</dbReference>
<evidence type="ECO:0000313" key="2">
    <source>
        <dbReference type="EMBL" id="KAJ7226833.1"/>
    </source>
</evidence>
<dbReference type="Gene3D" id="3.30.420.10">
    <property type="entry name" value="Ribonuclease H-like superfamily/Ribonuclease H"/>
    <property type="match status" value="1"/>
</dbReference>
<dbReference type="InterPro" id="IPR012337">
    <property type="entry name" value="RNaseH-like_sf"/>
</dbReference>
<proteinExistence type="predicted"/>
<sequence length="474" mass="53280">MSQGLRVLTKVLHGPPQRTAPPRKRRRPRSSGPQAPAPVYVYIHGAVLARRNTRRRAGAGIAFTDEMTADMSLRVPDDWGNSSQSAEILAALVAVRTVQSDADLTLVSTHDFIMKAMNTHLRKWEDTGWTRVKNRLPLQCLAAEIRARAGRTYFSMASASTDDNMKKAKALAIQGYGNSGIAKVDLTAPPEYSSTGMVLVGTRQKMFYRAIREVKDRKRVPRPATSKRVDLTLDAVFRDYGRDASEPELWLSIRKKDFSRQVRNFLYRAMHDSFHIGKYWKNIPGFEDRVNCPECGEMEDMEHILLRCKANNIVDATWGAAKALWATTGDAWPVNSLGSLLGCGLASFHTGGKKLRQAKQRLFMILISETTFHLWKMRNARVIGQTPPTARESINKWRFAINKRVEIDFVLAGRPKKGPQASLSPHIVDKTWLPILSDERIMHEGWIRRPRGLVGKEPPDKVCSSPTLPSARCA</sequence>
<keyword evidence="3" id="KW-1185">Reference proteome</keyword>
<protein>
    <recommendedName>
        <fullName evidence="4">RNase H type-1 domain-containing protein</fullName>
    </recommendedName>
</protein>
<evidence type="ECO:0000256" key="1">
    <source>
        <dbReference type="SAM" id="MobiDB-lite"/>
    </source>
</evidence>
<dbReference type="Proteomes" id="UP001219525">
    <property type="component" value="Unassembled WGS sequence"/>
</dbReference>
<dbReference type="GO" id="GO:0003676">
    <property type="term" value="F:nucleic acid binding"/>
    <property type="evidence" value="ECO:0007669"/>
    <property type="project" value="InterPro"/>
</dbReference>
<name>A0AAD6YQZ3_9AGAR</name>
<dbReference type="AlphaFoldDB" id="A0AAD6YQZ3"/>
<reference evidence="2" key="1">
    <citation type="submission" date="2023-03" db="EMBL/GenBank/DDBJ databases">
        <title>Massive genome expansion in bonnet fungi (Mycena s.s.) driven by repeated elements and novel gene families across ecological guilds.</title>
        <authorList>
            <consortium name="Lawrence Berkeley National Laboratory"/>
            <person name="Harder C.B."/>
            <person name="Miyauchi S."/>
            <person name="Viragh M."/>
            <person name="Kuo A."/>
            <person name="Thoen E."/>
            <person name="Andreopoulos B."/>
            <person name="Lu D."/>
            <person name="Skrede I."/>
            <person name="Drula E."/>
            <person name="Henrissat B."/>
            <person name="Morin E."/>
            <person name="Kohler A."/>
            <person name="Barry K."/>
            <person name="LaButti K."/>
            <person name="Morin E."/>
            <person name="Salamov A."/>
            <person name="Lipzen A."/>
            <person name="Mereny Z."/>
            <person name="Hegedus B."/>
            <person name="Baldrian P."/>
            <person name="Stursova M."/>
            <person name="Weitz H."/>
            <person name="Taylor A."/>
            <person name="Grigoriev I.V."/>
            <person name="Nagy L.G."/>
            <person name="Martin F."/>
            <person name="Kauserud H."/>
        </authorList>
    </citation>
    <scope>NUCLEOTIDE SEQUENCE</scope>
    <source>
        <strain evidence="2">9144</strain>
    </source>
</reference>
<dbReference type="EMBL" id="JARJCW010000003">
    <property type="protein sequence ID" value="KAJ7226833.1"/>
    <property type="molecule type" value="Genomic_DNA"/>
</dbReference>
<organism evidence="2 3">
    <name type="scientific">Mycena pura</name>
    <dbReference type="NCBI Taxonomy" id="153505"/>
    <lineage>
        <taxon>Eukaryota</taxon>
        <taxon>Fungi</taxon>
        <taxon>Dikarya</taxon>
        <taxon>Basidiomycota</taxon>
        <taxon>Agaricomycotina</taxon>
        <taxon>Agaricomycetes</taxon>
        <taxon>Agaricomycetidae</taxon>
        <taxon>Agaricales</taxon>
        <taxon>Marasmiineae</taxon>
        <taxon>Mycenaceae</taxon>
        <taxon>Mycena</taxon>
    </lineage>
</organism>
<accession>A0AAD6YQZ3</accession>